<dbReference type="PANTHER" id="PTHR10877:SF183">
    <property type="entry name" value="AT14535P-RELATED"/>
    <property type="match status" value="1"/>
</dbReference>
<dbReference type="GO" id="GO:0005886">
    <property type="term" value="C:plasma membrane"/>
    <property type="evidence" value="ECO:0007669"/>
    <property type="project" value="UniProtKB-SubCell"/>
</dbReference>
<evidence type="ECO:0000256" key="16">
    <source>
        <dbReference type="PIRSR" id="PIRSR603915-2"/>
    </source>
</evidence>
<feature type="binding site" evidence="15">
    <location>
        <position position="697"/>
    </location>
    <ligand>
        <name>Ca(2+)</name>
        <dbReference type="ChEBI" id="CHEBI:29108"/>
        <label>2</label>
    </ligand>
</feature>
<keyword evidence="9 15" id="KW-0406">Ion transport</keyword>
<keyword evidence="10 19" id="KW-0472">Membrane</keyword>
<dbReference type="AlphaFoldDB" id="A0AAV2TJA8"/>
<feature type="transmembrane region" description="Helical" evidence="19">
    <location>
        <begin position="389"/>
        <end position="407"/>
    </location>
</feature>
<evidence type="ECO:0000256" key="5">
    <source>
        <dbReference type="ARBA" id="ARBA00022475"/>
    </source>
</evidence>
<dbReference type="GO" id="GO:0005929">
    <property type="term" value="C:cilium"/>
    <property type="evidence" value="ECO:0007669"/>
    <property type="project" value="UniProtKB-SubCell"/>
</dbReference>
<feature type="domain" description="Polycystin" evidence="21">
    <location>
        <begin position="187"/>
        <end position="381"/>
    </location>
</feature>
<evidence type="ECO:0000256" key="4">
    <source>
        <dbReference type="ARBA" id="ARBA00022448"/>
    </source>
</evidence>
<keyword evidence="6 19" id="KW-0812">Transmembrane</keyword>
<evidence type="ECO:0000256" key="2">
    <source>
        <dbReference type="ARBA" id="ARBA00004651"/>
    </source>
</evidence>
<evidence type="ECO:0000256" key="8">
    <source>
        <dbReference type="ARBA" id="ARBA00023054"/>
    </source>
</evidence>
<dbReference type="GO" id="GO:0005262">
    <property type="term" value="F:calcium channel activity"/>
    <property type="evidence" value="ECO:0007669"/>
    <property type="project" value="UniProtKB-KW"/>
</dbReference>
<evidence type="ECO:0000256" key="7">
    <source>
        <dbReference type="ARBA" id="ARBA00022989"/>
    </source>
</evidence>
<dbReference type="InterPro" id="IPR003915">
    <property type="entry name" value="PKD_2"/>
</dbReference>
<evidence type="ECO:0000256" key="12">
    <source>
        <dbReference type="ARBA" id="ARBA00023180"/>
    </source>
</evidence>
<keyword evidence="12" id="KW-0325">Glycoprotein</keyword>
<evidence type="ECO:0008006" key="24">
    <source>
        <dbReference type="Google" id="ProtNLM"/>
    </source>
</evidence>
<evidence type="ECO:0000256" key="17">
    <source>
        <dbReference type="SAM" id="Coils"/>
    </source>
</evidence>
<reference evidence="22" key="1">
    <citation type="submission" date="2024-06" db="EMBL/GenBank/DDBJ databases">
        <authorList>
            <person name="Liu X."/>
            <person name="Lenzi L."/>
            <person name="Haldenby T S."/>
            <person name="Uol C."/>
        </authorList>
    </citation>
    <scope>NUCLEOTIDE SEQUENCE</scope>
</reference>
<dbReference type="Proteomes" id="UP001497525">
    <property type="component" value="Unassembled WGS sequence"/>
</dbReference>
<keyword evidence="4" id="KW-0813">Transport</keyword>
<keyword evidence="8 17" id="KW-0175">Coiled coil</keyword>
<feature type="transmembrane region" description="Helical" evidence="19">
    <location>
        <begin position="578"/>
        <end position="599"/>
    </location>
</feature>
<keyword evidence="15" id="KW-0106">Calcium</keyword>
<feature type="transmembrane region" description="Helical" evidence="19">
    <location>
        <begin position="477"/>
        <end position="496"/>
    </location>
</feature>
<comment type="caution">
    <text evidence="22">The sequence shown here is derived from an EMBL/GenBank/DDBJ whole genome shotgun (WGS) entry which is preliminary data.</text>
</comment>
<evidence type="ECO:0000256" key="18">
    <source>
        <dbReference type="SAM" id="MobiDB-lite"/>
    </source>
</evidence>
<dbReference type="GO" id="GO:0050982">
    <property type="term" value="P:detection of mechanical stimulus"/>
    <property type="evidence" value="ECO:0007669"/>
    <property type="project" value="TreeGrafter"/>
</dbReference>
<feature type="compositionally biased region" description="Basic and acidic residues" evidence="18">
    <location>
        <begin position="796"/>
        <end position="825"/>
    </location>
</feature>
<accession>A0AAV2TJA8</accession>
<dbReference type="PANTHER" id="PTHR10877">
    <property type="entry name" value="POLYCYSTIN FAMILY MEMBER"/>
    <property type="match status" value="1"/>
</dbReference>
<comment type="similarity">
    <text evidence="3">Belongs to the polycystin family.</text>
</comment>
<dbReference type="Pfam" id="PF08016">
    <property type="entry name" value="PKD_channel"/>
    <property type="match status" value="1"/>
</dbReference>
<keyword evidence="13" id="KW-0966">Cell projection</keyword>
<sequence length="825" mass="95205">MAITPALKTATPWKPAYYSWCIVSPSFDHLDIYSIRIYLFHSPVLFSYVYAGEEKTVQMSYGGKKVNYAFDGQEFANEKSETVPDLMMSYDSEVNAVADYGDKTAYNSCWKGFLQGLRRLWATRLTEDMSNNQDLYIRTTLRELILYVLFIVCLMIVAFGPVDEKTYFLTSMMKDAFLGAKVNDTTLSHVNSLDDLWMVIRGPIMDSWYESKWYNSEPMWTDNSLSVNYDNHLIGVPRIRQLRMSNKSCLIPEEFQSDIKECFGTYSKDHEDKQPFGLKNGTAWTYTTPSELEMSFFVGDAAVYGGGGFYEDLSRNRTAAENQLAVLFDNLWLDRGTRAVVLHFTAYNPNLNLFCVVEIMIEVPGSGGLLVNSEFRTVKLIRYVTTFDYFIMACEILFLLFICYYTVEEILEIAKNGLSYFTSIWSWLDIVVIVISTICAVFNIYRYVKVNEMLVDLLKDENKFANFQFLSFWQMNFNYGIALTVFLAWIKIFKYVSFSKTLMQMGETLSSCAKDLVGFAVMFFIIFFAFAELGYLAFGTQVDGFRRFTDSVYTLFRIILGDFDFDALERANAVFGPIYFIVYVFYVFFILINMFIGIINEAYSAVKGDLDKTTQELEVKDFFKKRMKKMLEKMKHKKNKIERLQTALDLATEKPGESLQCDEMRERLKKNGFSDEEIDSVLGRFDTNKDQVLSRAEQLKMQAQLEEEKMALMGEIAKEEQISLDPNAEPSQNIPEVTQEEFTRVLKRVGRIEGGVSVIMQHLQTVLNGLSAVEKAKIIRREAMTQLLETVVTNDTQDREQDMEDIVNRGLEKYDNPQDLDKKKL</sequence>
<evidence type="ECO:0000256" key="9">
    <source>
        <dbReference type="ARBA" id="ARBA00023065"/>
    </source>
</evidence>
<feature type="binding site" evidence="15">
    <location>
        <position position="690"/>
    </location>
    <ligand>
        <name>Ca(2+)</name>
        <dbReference type="ChEBI" id="CHEBI:29108"/>
        <label>2</label>
    </ligand>
</feature>
<keyword evidence="15" id="KW-0479">Metal-binding</keyword>
<feature type="coiled-coil region" evidence="17">
    <location>
        <begin position="689"/>
        <end position="722"/>
    </location>
</feature>
<keyword evidence="15" id="KW-0107">Calcium channel</keyword>
<dbReference type="InterPro" id="IPR011992">
    <property type="entry name" value="EF-hand-dom_pair"/>
</dbReference>
<evidence type="ECO:0000256" key="13">
    <source>
        <dbReference type="ARBA" id="ARBA00023273"/>
    </source>
</evidence>
<evidence type="ECO:0000256" key="1">
    <source>
        <dbReference type="ARBA" id="ARBA00004138"/>
    </source>
</evidence>
<evidence type="ECO:0000256" key="6">
    <source>
        <dbReference type="ARBA" id="ARBA00022692"/>
    </source>
</evidence>
<evidence type="ECO:0000256" key="3">
    <source>
        <dbReference type="ARBA" id="ARBA00007200"/>
    </source>
</evidence>
<dbReference type="EMBL" id="CAXLJL010000290">
    <property type="protein sequence ID" value="CAL5136166.1"/>
    <property type="molecule type" value="Genomic_DNA"/>
</dbReference>
<dbReference type="SUPFAM" id="SSF81324">
    <property type="entry name" value="Voltage-gated potassium channels"/>
    <property type="match status" value="1"/>
</dbReference>
<organism evidence="22 23">
    <name type="scientific">Calicophoron daubneyi</name>
    <name type="common">Rumen fluke</name>
    <name type="synonym">Paramphistomum daubneyi</name>
    <dbReference type="NCBI Taxonomy" id="300641"/>
    <lineage>
        <taxon>Eukaryota</taxon>
        <taxon>Metazoa</taxon>
        <taxon>Spiralia</taxon>
        <taxon>Lophotrochozoa</taxon>
        <taxon>Platyhelminthes</taxon>
        <taxon>Trematoda</taxon>
        <taxon>Digenea</taxon>
        <taxon>Plagiorchiida</taxon>
        <taxon>Pronocephalata</taxon>
        <taxon>Paramphistomoidea</taxon>
        <taxon>Paramphistomidae</taxon>
        <taxon>Calicophoron</taxon>
    </lineage>
</organism>
<feature type="disulfide bond" evidence="16">
    <location>
        <begin position="249"/>
        <end position="262"/>
    </location>
</feature>
<evidence type="ECO:0000313" key="22">
    <source>
        <dbReference type="EMBL" id="CAL5136166.1"/>
    </source>
</evidence>
<evidence type="ECO:0000313" key="23">
    <source>
        <dbReference type="Proteomes" id="UP001497525"/>
    </source>
</evidence>
<dbReference type="FunFam" id="1.10.287.70:FF:000055">
    <property type="entry name" value="Polycystic kidney disease 2-like 1"/>
    <property type="match status" value="1"/>
</dbReference>
<comment type="subcellular location">
    <subcellularLocation>
        <location evidence="2">Cell membrane</location>
        <topology evidence="2">Multi-pass membrane protein</topology>
    </subcellularLocation>
    <subcellularLocation>
        <location evidence="1">Cell projection</location>
        <location evidence="1">Cilium</location>
    </subcellularLocation>
</comment>
<keyword evidence="5" id="KW-1003">Cell membrane</keyword>
<feature type="transmembrane region" description="Helical" evidence="19">
    <location>
        <begin position="427"/>
        <end position="448"/>
    </location>
</feature>
<dbReference type="Pfam" id="PF20519">
    <property type="entry name" value="Polycystin_dom"/>
    <property type="match status" value="1"/>
</dbReference>
<dbReference type="InterPro" id="IPR013122">
    <property type="entry name" value="PKD1_2_channel"/>
</dbReference>
<gene>
    <name evidence="22" type="ORF">CDAUBV1_LOCUS10244</name>
</gene>
<feature type="region of interest" description="Disordered" evidence="18">
    <location>
        <begin position="795"/>
        <end position="825"/>
    </location>
</feature>
<name>A0AAV2TJA8_CALDB</name>
<evidence type="ECO:0000256" key="19">
    <source>
        <dbReference type="SAM" id="Phobius"/>
    </source>
</evidence>
<dbReference type="InterPro" id="IPR046791">
    <property type="entry name" value="Polycystin_dom"/>
</dbReference>
<feature type="domain" description="Polycystin cation channel PKD1/PKD2" evidence="20">
    <location>
        <begin position="382"/>
        <end position="606"/>
    </location>
</feature>
<dbReference type="Gene3D" id="1.10.238.10">
    <property type="entry name" value="EF-hand"/>
    <property type="match status" value="1"/>
</dbReference>
<proteinExistence type="inferred from homology"/>
<feature type="binding site" evidence="15">
    <location>
        <position position="686"/>
    </location>
    <ligand>
        <name>Ca(2+)</name>
        <dbReference type="ChEBI" id="CHEBI:29108"/>
        <label>2</label>
    </ligand>
</feature>
<keyword evidence="7 19" id="KW-1133">Transmembrane helix</keyword>
<feature type="transmembrane region" description="Helical" evidence="19">
    <location>
        <begin position="144"/>
        <end position="162"/>
    </location>
</feature>
<dbReference type="PRINTS" id="PR01433">
    <property type="entry name" value="POLYCYSTIN2"/>
</dbReference>
<evidence type="ECO:0000256" key="11">
    <source>
        <dbReference type="ARBA" id="ARBA00023157"/>
    </source>
</evidence>
<keyword evidence="15" id="KW-0109">Calcium transport</keyword>
<dbReference type="InterPro" id="IPR051223">
    <property type="entry name" value="Polycystin"/>
</dbReference>
<dbReference type="GO" id="GO:0005509">
    <property type="term" value="F:calcium ion binding"/>
    <property type="evidence" value="ECO:0007669"/>
    <property type="project" value="InterPro"/>
</dbReference>
<dbReference type="SUPFAM" id="SSF47473">
    <property type="entry name" value="EF-hand"/>
    <property type="match status" value="1"/>
</dbReference>
<protein>
    <recommendedName>
        <fullName evidence="24">Polycystic kidney disease 2-like 1 protein</fullName>
    </recommendedName>
</protein>
<feature type="transmembrane region" description="Helical" evidence="19">
    <location>
        <begin position="516"/>
        <end position="538"/>
    </location>
</feature>
<feature type="coiled-coil region" evidence="17">
    <location>
        <begin position="624"/>
        <end position="654"/>
    </location>
</feature>
<evidence type="ECO:0000256" key="14">
    <source>
        <dbReference type="ARBA" id="ARBA00023303"/>
    </source>
</evidence>
<keyword evidence="14 15" id="KW-0407">Ion channel</keyword>
<evidence type="ECO:0000256" key="15">
    <source>
        <dbReference type="PIRSR" id="PIRSR603915-1"/>
    </source>
</evidence>
<evidence type="ECO:0000259" key="20">
    <source>
        <dbReference type="Pfam" id="PF08016"/>
    </source>
</evidence>
<dbReference type="Gene3D" id="1.20.5.340">
    <property type="match status" value="1"/>
</dbReference>
<keyword evidence="11" id="KW-1015">Disulfide bond</keyword>
<dbReference type="Gene3D" id="1.10.287.70">
    <property type="match status" value="1"/>
</dbReference>
<evidence type="ECO:0000256" key="10">
    <source>
        <dbReference type="ARBA" id="ARBA00023136"/>
    </source>
</evidence>
<evidence type="ECO:0000259" key="21">
    <source>
        <dbReference type="Pfam" id="PF20519"/>
    </source>
</evidence>